<accession>A0A9Q1FLI0</accession>
<evidence type="ECO:0000256" key="1">
    <source>
        <dbReference type="SAM" id="MobiDB-lite"/>
    </source>
</evidence>
<feature type="compositionally biased region" description="Basic and acidic residues" evidence="1">
    <location>
        <begin position="61"/>
        <end position="76"/>
    </location>
</feature>
<evidence type="ECO:0000313" key="2">
    <source>
        <dbReference type="EMBL" id="KAJ8360860.1"/>
    </source>
</evidence>
<feature type="region of interest" description="Disordered" evidence="1">
    <location>
        <begin position="259"/>
        <end position="286"/>
    </location>
</feature>
<gene>
    <name evidence="2" type="ORF">SKAU_G00173850</name>
</gene>
<feature type="region of interest" description="Disordered" evidence="1">
    <location>
        <begin position="61"/>
        <end position="87"/>
    </location>
</feature>
<dbReference type="EMBL" id="JAINUF010000005">
    <property type="protein sequence ID" value="KAJ8360860.1"/>
    <property type="molecule type" value="Genomic_DNA"/>
</dbReference>
<sequence length="286" mass="31747">MPVAAPKTRPMKAAKPLLGQRGRRPYSEESVRMKRLPPGQKSCVSECERKMPELCHNRDAEGNAADRRHATPESVRESPSACDTSDCPSSKYHALIVLHRFITTLWPSPPQCTVQLWPLFLCAFLSSPGTRTDRAAQAARNAGGRVWSPAGIIGCISARRKELRSRHCKPTGIIFTPSQSHPFRQRLRAAEQAPSLACRRPREIYTGRLIKLSRGLNLKPLRGCAVYCSRLFRARAAPLRISELLTEVTVPVRGLDPSPPFPGDLSVGHRRDVSPKGVLSREQIKP</sequence>
<feature type="region of interest" description="Disordered" evidence="1">
    <location>
        <begin position="1"/>
        <end position="42"/>
    </location>
</feature>
<reference evidence="2" key="1">
    <citation type="journal article" date="2023" name="Science">
        <title>Genome structures resolve the early diversification of teleost fishes.</title>
        <authorList>
            <person name="Parey E."/>
            <person name="Louis A."/>
            <person name="Montfort J."/>
            <person name="Bouchez O."/>
            <person name="Roques C."/>
            <person name="Iampietro C."/>
            <person name="Lluch J."/>
            <person name="Castinel A."/>
            <person name="Donnadieu C."/>
            <person name="Desvignes T."/>
            <person name="Floi Bucao C."/>
            <person name="Jouanno E."/>
            <person name="Wen M."/>
            <person name="Mejri S."/>
            <person name="Dirks R."/>
            <person name="Jansen H."/>
            <person name="Henkel C."/>
            <person name="Chen W.J."/>
            <person name="Zahm M."/>
            <person name="Cabau C."/>
            <person name="Klopp C."/>
            <person name="Thompson A.W."/>
            <person name="Robinson-Rechavi M."/>
            <person name="Braasch I."/>
            <person name="Lecointre G."/>
            <person name="Bobe J."/>
            <person name="Postlethwait J.H."/>
            <person name="Berthelot C."/>
            <person name="Roest Crollius H."/>
            <person name="Guiguen Y."/>
        </authorList>
    </citation>
    <scope>NUCLEOTIDE SEQUENCE</scope>
    <source>
        <strain evidence="2">WJC10195</strain>
    </source>
</reference>
<name>A0A9Q1FLI0_SYNKA</name>
<keyword evidence="3" id="KW-1185">Reference proteome</keyword>
<organism evidence="2 3">
    <name type="scientific">Synaphobranchus kaupii</name>
    <name type="common">Kaup's arrowtooth eel</name>
    <dbReference type="NCBI Taxonomy" id="118154"/>
    <lineage>
        <taxon>Eukaryota</taxon>
        <taxon>Metazoa</taxon>
        <taxon>Chordata</taxon>
        <taxon>Craniata</taxon>
        <taxon>Vertebrata</taxon>
        <taxon>Euteleostomi</taxon>
        <taxon>Actinopterygii</taxon>
        <taxon>Neopterygii</taxon>
        <taxon>Teleostei</taxon>
        <taxon>Anguilliformes</taxon>
        <taxon>Synaphobranchidae</taxon>
        <taxon>Synaphobranchus</taxon>
    </lineage>
</organism>
<protein>
    <submittedName>
        <fullName evidence="2">Uncharacterized protein</fullName>
    </submittedName>
</protein>
<dbReference type="Proteomes" id="UP001152622">
    <property type="component" value="Chromosome 5"/>
</dbReference>
<evidence type="ECO:0000313" key="3">
    <source>
        <dbReference type="Proteomes" id="UP001152622"/>
    </source>
</evidence>
<comment type="caution">
    <text evidence="2">The sequence shown here is derived from an EMBL/GenBank/DDBJ whole genome shotgun (WGS) entry which is preliminary data.</text>
</comment>
<dbReference type="AlphaFoldDB" id="A0A9Q1FLI0"/>
<proteinExistence type="predicted"/>